<dbReference type="InterPro" id="IPR021109">
    <property type="entry name" value="Peptidase_aspartic_dom_sf"/>
</dbReference>
<dbReference type="Proteomes" id="UP000265140">
    <property type="component" value="Chromosome 19"/>
</dbReference>
<feature type="region of interest" description="Disordered" evidence="1">
    <location>
        <begin position="253"/>
        <end position="287"/>
    </location>
</feature>
<evidence type="ECO:0000259" key="2">
    <source>
        <dbReference type="Pfam" id="PF03732"/>
    </source>
</evidence>
<accession>A0AAY5L9K7</accession>
<keyword evidence="4" id="KW-1185">Reference proteome</keyword>
<dbReference type="PANTHER" id="PTHR15503:SF22">
    <property type="entry name" value="TRANSPOSON TY3-I GAG POLYPROTEIN"/>
    <property type="match status" value="1"/>
</dbReference>
<evidence type="ECO:0000313" key="4">
    <source>
        <dbReference type="Proteomes" id="UP000265140"/>
    </source>
</evidence>
<protein>
    <recommendedName>
        <fullName evidence="2">Retrotransposon gag domain-containing protein</fullName>
    </recommendedName>
</protein>
<feature type="compositionally biased region" description="Pro residues" evidence="1">
    <location>
        <begin position="52"/>
        <end position="63"/>
    </location>
</feature>
<feature type="region of interest" description="Disordered" evidence="1">
    <location>
        <begin position="45"/>
        <end position="71"/>
    </location>
</feature>
<dbReference type="InterPro" id="IPR005162">
    <property type="entry name" value="Retrotrans_gag_dom"/>
</dbReference>
<dbReference type="GeneTree" id="ENSGT00970000195121"/>
<dbReference type="Gene3D" id="2.40.70.10">
    <property type="entry name" value="Acid Proteases"/>
    <property type="match status" value="1"/>
</dbReference>
<dbReference type="AlphaFoldDB" id="A0AAY5L9K7"/>
<reference evidence="3" key="2">
    <citation type="submission" date="2025-05" db="UniProtKB">
        <authorList>
            <consortium name="Ensembl"/>
        </authorList>
    </citation>
    <scope>IDENTIFICATION</scope>
</reference>
<dbReference type="CDD" id="cd00303">
    <property type="entry name" value="retropepsin_like"/>
    <property type="match status" value="1"/>
</dbReference>
<dbReference type="Pfam" id="PF08284">
    <property type="entry name" value="RVP_2"/>
    <property type="match status" value="1"/>
</dbReference>
<name>A0AAY5L9K7_ESOLU</name>
<dbReference type="Pfam" id="PF03732">
    <property type="entry name" value="Retrotrans_gag"/>
    <property type="match status" value="1"/>
</dbReference>
<reference evidence="3 4" key="1">
    <citation type="submission" date="2020-02" db="EMBL/GenBank/DDBJ databases">
        <title>Esox lucius (northern pike) genome, fEsoLuc1, primary haplotype.</title>
        <authorList>
            <person name="Myers G."/>
            <person name="Karagic N."/>
            <person name="Meyer A."/>
            <person name="Pippel M."/>
            <person name="Reichard M."/>
            <person name="Winkler S."/>
            <person name="Tracey A."/>
            <person name="Sims Y."/>
            <person name="Howe K."/>
            <person name="Rhie A."/>
            <person name="Formenti G."/>
            <person name="Durbin R."/>
            <person name="Fedrigo O."/>
            <person name="Jarvis E.D."/>
        </authorList>
    </citation>
    <scope>NUCLEOTIDE SEQUENCE [LARGE SCALE GENOMIC DNA]</scope>
</reference>
<evidence type="ECO:0000313" key="3">
    <source>
        <dbReference type="Ensembl" id="ENSELUP00000095442.1"/>
    </source>
</evidence>
<dbReference type="PANTHER" id="PTHR15503">
    <property type="entry name" value="LDOC1 RELATED"/>
    <property type="match status" value="1"/>
</dbReference>
<organism evidence="3 4">
    <name type="scientific">Esox lucius</name>
    <name type="common">Northern pike</name>
    <dbReference type="NCBI Taxonomy" id="8010"/>
    <lineage>
        <taxon>Eukaryota</taxon>
        <taxon>Metazoa</taxon>
        <taxon>Chordata</taxon>
        <taxon>Craniata</taxon>
        <taxon>Vertebrata</taxon>
        <taxon>Euteleostomi</taxon>
        <taxon>Actinopterygii</taxon>
        <taxon>Neopterygii</taxon>
        <taxon>Teleostei</taxon>
        <taxon>Protacanthopterygii</taxon>
        <taxon>Esociformes</taxon>
        <taxon>Esocidae</taxon>
        <taxon>Esox</taxon>
    </lineage>
</organism>
<evidence type="ECO:0000256" key="1">
    <source>
        <dbReference type="SAM" id="MobiDB-lite"/>
    </source>
</evidence>
<dbReference type="InterPro" id="IPR032567">
    <property type="entry name" value="RTL1-rel"/>
</dbReference>
<dbReference type="Ensembl" id="ENSELUT00000089564.1">
    <property type="protein sequence ID" value="ENSELUP00000094872.1"/>
    <property type="gene ID" value="ENSELUG00000040979.1"/>
</dbReference>
<sequence>MEPQGATGEAGVAEAVKIHSTMLASLGAAMDNVLKAVQRLELSQQNPAAPAVSPPPQAAPPNIGPMHLPLPRDYDGAADRCQGFLLQLDIALQAMHPAPTEAQKITSLVSCLSGKALEWATAIWNIEQPTQGSYADFTRRFRAVFDHPHEGREAGERLFHLRQGMRSAQEFALEFRTLAAGSGWNERALIDHYRCSLREDVRRELACRDASLSLDQLVDISIRLDNLLAARGRPGRGPGRLRCRADVGEDRCGVPPRGGEAVQPHRTSLPESRGDRHGTSASPQVAHAHSPLTSSLSMCTVPVMFPGFPLLSQCKALVDSGAAGNFMDRSFALRSRIPLQILTIPLPIRALDSQPLGSGLVTRCTVPLLMITGDRHSETLSFHVIDSPTFPVVLGFPWLTPSSPGLVRVFRGGRGSVKVGVWVFLLARPRWKVQTVLPPCQFPPNTGTWLRFFPRLRPLCCHHTGRGIVR</sequence>
<proteinExistence type="predicted"/>
<feature type="domain" description="Retrotransposon gag" evidence="2">
    <location>
        <begin position="109"/>
        <end position="198"/>
    </location>
</feature>
<dbReference type="Ensembl" id="ENSELUT00000107383.1">
    <property type="protein sequence ID" value="ENSELUP00000095442.1"/>
    <property type="gene ID" value="ENSELUG00000040979.1"/>
</dbReference>